<evidence type="ECO:0000256" key="2">
    <source>
        <dbReference type="ARBA" id="ARBA00023134"/>
    </source>
</evidence>
<evidence type="ECO:0000256" key="1">
    <source>
        <dbReference type="ARBA" id="ARBA00022741"/>
    </source>
</evidence>
<keyword evidence="2" id="KW-0342">GTP-binding</keyword>
<dbReference type="Proteomes" id="UP000728185">
    <property type="component" value="Unassembled WGS sequence"/>
</dbReference>
<keyword evidence="4" id="KW-1185">Reference proteome</keyword>
<accession>A0A8E0VDJ4</accession>
<name>A0A8E0VDJ4_9TREM</name>
<dbReference type="InterPro" id="IPR008280">
    <property type="entry name" value="Tub_FtsZ_C"/>
</dbReference>
<keyword evidence="1" id="KW-0547">Nucleotide-binding</keyword>
<dbReference type="GO" id="GO:0005525">
    <property type="term" value="F:GTP binding"/>
    <property type="evidence" value="ECO:0007669"/>
    <property type="project" value="UniProtKB-KW"/>
</dbReference>
<dbReference type="OrthoDB" id="2588702at2759"/>
<evidence type="ECO:0000313" key="4">
    <source>
        <dbReference type="Proteomes" id="UP000728185"/>
    </source>
</evidence>
<evidence type="ECO:0000313" key="3">
    <source>
        <dbReference type="EMBL" id="KAA0186498.1"/>
    </source>
</evidence>
<dbReference type="EMBL" id="LUCM01009719">
    <property type="protein sequence ID" value="KAA0186498.1"/>
    <property type="molecule type" value="Genomic_DNA"/>
</dbReference>
<protein>
    <submittedName>
        <fullName evidence="3">Uncharacterized protein</fullName>
    </submittedName>
</protein>
<proteinExistence type="predicted"/>
<comment type="caution">
    <text evidence="3">The sequence shown here is derived from an EMBL/GenBank/DDBJ whole genome shotgun (WGS) entry which is preliminary data.</text>
</comment>
<reference evidence="3" key="1">
    <citation type="submission" date="2019-05" db="EMBL/GenBank/DDBJ databases">
        <title>Annotation for the trematode Fasciolopsis buski.</title>
        <authorList>
            <person name="Choi Y.-J."/>
        </authorList>
    </citation>
    <scope>NUCLEOTIDE SEQUENCE</scope>
    <source>
        <strain evidence="3">HT</strain>
        <tissue evidence="3">Whole worm</tissue>
    </source>
</reference>
<organism evidence="3 4">
    <name type="scientific">Fasciolopsis buskii</name>
    <dbReference type="NCBI Taxonomy" id="27845"/>
    <lineage>
        <taxon>Eukaryota</taxon>
        <taxon>Metazoa</taxon>
        <taxon>Spiralia</taxon>
        <taxon>Lophotrochozoa</taxon>
        <taxon>Platyhelminthes</taxon>
        <taxon>Trematoda</taxon>
        <taxon>Digenea</taxon>
        <taxon>Plagiorchiida</taxon>
        <taxon>Echinostomata</taxon>
        <taxon>Echinostomatoidea</taxon>
        <taxon>Fasciolidae</taxon>
        <taxon>Fasciolopsis</taxon>
    </lineage>
</organism>
<sequence>MDLLQRTLHQCPIDATWNLNKPHRQTGCRPSNCLAALLAYRMDHKNSLICSSRNKNQKAHCRCSRIRVPCDIRHLQDYLRPVFWNPEPIDQWFDMDGRTTRNSVTLAFNSCCITEDLNCLITRAYTQWKAGAYVRWYARFGCTEVRQTLNNSRNKW</sequence>
<gene>
    <name evidence="3" type="ORF">FBUS_00074</name>
</gene>
<dbReference type="AlphaFoldDB" id="A0A8E0VDJ4"/>
<dbReference type="SUPFAM" id="SSF55307">
    <property type="entry name" value="Tubulin C-terminal domain-like"/>
    <property type="match status" value="1"/>
</dbReference>